<sequence length="97" mass="11029">MAMLRHRSRYRLTQILITVYVQASKKAVSPNCQPTIRTAIYQQQQTTTTTATSSTNLAPTEQLGSMITLIINFDAEELHRKHEGYVPVGTRETLFFL</sequence>
<proteinExistence type="predicted"/>
<name>A0AAD5QYB1_PARTN</name>
<dbReference type="AlphaFoldDB" id="A0AAD5QYB1"/>
<organism evidence="1 2">
    <name type="scientific">Parelaphostrongylus tenuis</name>
    <name type="common">Meningeal worm</name>
    <dbReference type="NCBI Taxonomy" id="148309"/>
    <lineage>
        <taxon>Eukaryota</taxon>
        <taxon>Metazoa</taxon>
        <taxon>Ecdysozoa</taxon>
        <taxon>Nematoda</taxon>
        <taxon>Chromadorea</taxon>
        <taxon>Rhabditida</taxon>
        <taxon>Rhabditina</taxon>
        <taxon>Rhabditomorpha</taxon>
        <taxon>Strongyloidea</taxon>
        <taxon>Metastrongylidae</taxon>
        <taxon>Parelaphostrongylus</taxon>
    </lineage>
</organism>
<dbReference type="Proteomes" id="UP001196413">
    <property type="component" value="Unassembled WGS sequence"/>
</dbReference>
<gene>
    <name evidence="1" type="ORF">KIN20_026666</name>
</gene>
<evidence type="ECO:0000313" key="2">
    <source>
        <dbReference type="Proteomes" id="UP001196413"/>
    </source>
</evidence>
<dbReference type="EMBL" id="JAHQIW010005456">
    <property type="protein sequence ID" value="KAJ1366078.1"/>
    <property type="molecule type" value="Genomic_DNA"/>
</dbReference>
<keyword evidence="2" id="KW-1185">Reference proteome</keyword>
<protein>
    <submittedName>
        <fullName evidence="1">Uncharacterized protein</fullName>
    </submittedName>
</protein>
<evidence type="ECO:0000313" key="1">
    <source>
        <dbReference type="EMBL" id="KAJ1366078.1"/>
    </source>
</evidence>
<reference evidence="1" key="1">
    <citation type="submission" date="2021-06" db="EMBL/GenBank/DDBJ databases">
        <title>Parelaphostrongylus tenuis whole genome reference sequence.</title>
        <authorList>
            <person name="Garwood T.J."/>
            <person name="Larsen P.A."/>
            <person name="Fountain-Jones N.M."/>
            <person name="Garbe J.R."/>
            <person name="Macchietto M.G."/>
            <person name="Kania S.A."/>
            <person name="Gerhold R.W."/>
            <person name="Richards J.E."/>
            <person name="Wolf T.M."/>
        </authorList>
    </citation>
    <scope>NUCLEOTIDE SEQUENCE</scope>
    <source>
        <strain evidence="1">MNPRO001-30</strain>
        <tissue evidence="1">Meninges</tissue>
    </source>
</reference>
<comment type="caution">
    <text evidence="1">The sequence shown here is derived from an EMBL/GenBank/DDBJ whole genome shotgun (WGS) entry which is preliminary data.</text>
</comment>
<accession>A0AAD5QYB1</accession>